<name>A0A512BPZ5_9HYPH</name>
<gene>
    <name evidence="2" type="ORF">MAE02_15930</name>
</gene>
<evidence type="ECO:0000313" key="2">
    <source>
        <dbReference type="EMBL" id="GEO13897.1"/>
    </source>
</evidence>
<feature type="domain" description="DUF1330" evidence="1">
    <location>
        <begin position="3"/>
        <end position="95"/>
    </location>
</feature>
<dbReference type="AlphaFoldDB" id="A0A512BPZ5"/>
<keyword evidence="3" id="KW-1185">Reference proteome</keyword>
<evidence type="ECO:0000313" key="3">
    <source>
        <dbReference type="Proteomes" id="UP000321085"/>
    </source>
</evidence>
<dbReference type="InterPro" id="IPR010753">
    <property type="entry name" value="DUF1330"/>
</dbReference>
<dbReference type="InterPro" id="IPR011008">
    <property type="entry name" value="Dimeric_a/b-barrel"/>
</dbReference>
<dbReference type="Proteomes" id="UP000321085">
    <property type="component" value="Unassembled WGS sequence"/>
</dbReference>
<dbReference type="OrthoDB" id="9806380at2"/>
<accession>A0A512BPZ5</accession>
<dbReference type="Gene3D" id="3.30.70.100">
    <property type="match status" value="1"/>
</dbReference>
<organism evidence="2 3">
    <name type="scientific">Microvirga aerophila</name>
    <dbReference type="NCBI Taxonomy" id="670291"/>
    <lineage>
        <taxon>Bacteria</taxon>
        <taxon>Pseudomonadati</taxon>
        <taxon>Pseudomonadota</taxon>
        <taxon>Alphaproteobacteria</taxon>
        <taxon>Hyphomicrobiales</taxon>
        <taxon>Methylobacteriaceae</taxon>
        <taxon>Microvirga</taxon>
    </lineage>
</organism>
<evidence type="ECO:0000259" key="1">
    <source>
        <dbReference type="Pfam" id="PF07045"/>
    </source>
</evidence>
<protein>
    <recommendedName>
        <fullName evidence="1">DUF1330 domain-containing protein</fullName>
    </recommendedName>
</protein>
<dbReference type="PANTHER" id="PTHR41521">
    <property type="match status" value="1"/>
</dbReference>
<sequence length="96" mass="10575">MPKAYVVARVTVTDPQAYAEYVKGASEAIRHYGGRALARGGAYEALEGEARPRNVILEFESLEQAKRYYHSPEYQAAKALREKAGIAEMVAVEGVE</sequence>
<proteinExistence type="predicted"/>
<dbReference type="Pfam" id="PF07045">
    <property type="entry name" value="DUF1330"/>
    <property type="match status" value="1"/>
</dbReference>
<dbReference type="PANTHER" id="PTHR41521:SF4">
    <property type="entry name" value="BLR0684 PROTEIN"/>
    <property type="match status" value="1"/>
</dbReference>
<dbReference type="SUPFAM" id="SSF54909">
    <property type="entry name" value="Dimeric alpha+beta barrel"/>
    <property type="match status" value="1"/>
</dbReference>
<dbReference type="RefSeq" id="WP_114186514.1">
    <property type="nucleotide sequence ID" value="NZ_BJYU01000017.1"/>
</dbReference>
<reference evidence="2 3" key="1">
    <citation type="submission" date="2019-07" db="EMBL/GenBank/DDBJ databases">
        <title>Whole genome shotgun sequence of Microvirga aerophila NBRC 106136.</title>
        <authorList>
            <person name="Hosoyama A."/>
            <person name="Uohara A."/>
            <person name="Ohji S."/>
            <person name="Ichikawa N."/>
        </authorList>
    </citation>
    <scope>NUCLEOTIDE SEQUENCE [LARGE SCALE GENOMIC DNA]</scope>
    <source>
        <strain evidence="2 3">NBRC 106136</strain>
    </source>
</reference>
<comment type="caution">
    <text evidence="2">The sequence shown here is derived from an EMBL/GenBank/DDBJ whole genome shotgun (WGS) entry which is preliminary data.</text>
</comment>
<dbReference type="EMBL" id="BJYU01000017">
    <property type="protein sequence ID" value="GEO13897.1"/>
    <property type="molecule type" value="Genomic_DNA"/>
</dbReference>